<dbReference type="InterPro" id="IPR002919">
    <property type="entry name" value="TIL_dom"/>
</dbReference>
<feature type="domain" description="VWFD" evidence="5">
    <location>
        <begin position="423"/>
        <end position="600"/>
    </location>
</feature>
<organism evidence="6 7">
    <name type="scientific">Umbra pygmaea</name>
    <name type="common">Eastern mudminnow</name>
    <dbReference type="NCBI Taxonomy" id="75934"/>
    <lineage>
        <taxon>Eukaryota</taxon>
        <taxon>Metazoa</taxon>
        <taxon>Chordata</taxon>
        <taxon>Craniata</taxon>
        <taxon>Vertebrata</taxon>
        <taxon>Euteleostomi</taxon>
        <taxon>Actinopterygii</taxon>
        <taxon>Neopterygii</taxon>
        <taxon>Teleostei</taxon>
        <taxon>Protacanthopterygii</taxon>
        <taxon>Esociformes</taxon>
        <taxon>Umbridae</taxon>
        <taxon>Umbra</taxon>
    </lineage>
</organism>
<feature type="domain" description="VWFD" evidence="5">
    <location>
        <begin position="28"/>
        <end position="211"/>
    </location>
</feature>
<dbReference type="Pfam" id="PF01826">
    <property type="entry name" value="TIL"/>
    <property type="match status" value="3"/>
</dbReference>
<dbReference type="FunFam" id="2.10.25.10:FF:000055">
    <property type="entry name" value="alpha-tectorin isoform X1"/>
    <property type="match status" value="3"/>
</dbReference>
<dbReference type="CDD" id="cd19941">
    <property type="entry name" value="TIL"/>
    <property type="match status" value="3"/>
</dbReference>
<evidence type="ECO:0000256" key="2">
    <source>
        <dbReference type="ARBA" id="ARBA00023157"/>
    </source>
</evidence>
<dbReference type="PROSITE" id="PS51233">
    <property type="entry name" value="VWFD"/>
    <property type="match status" value="3"/>
</dbReference>
<evidence type="ECO:0000256" key="1">
    <source>
        <dbReference type="ARBA" id="ARBA00022737"/>
    </source>
</evidence>
<keyword evidence="2" id="KW-1015">Disulfide bond</keyword>
<dbReference type="InterPro" id="IPR001007">
    <property type="entry name" value="VWF_dom"/>
</dbReference>
<dbReference type="InterPro" id="IPR050780">
    <property type="entry name" value="Mucin_vWF_Thrombospondin_sf"/>
</dbReference>
<dbReference type="AlphaFoldDB" id="A0ABD0WDG3"/>
<dbReference type="SMART" id="SM00215">
    <property type="entry name" value="VWC_out"/>
    <property type="match status" value="1"/>
</dbReference>
<keyword evidence="4" id="KW-0732">Signal</keyword>
<dbReference type="Proteomes" id="UP001557470">
    <property type="component" value="Unassembled WGS sequence"/>
</dbReference>
<proteinExistence type="predicted"/>
<dbReference type="PANTHER" id="PTHR11339">
    <property type="entry name" value="EXTRACELLULAR MATRIX GLYCOPROTEIN RELATED"/>
    <property type="match status" value="1"/>
</dbReference>
<dbReference type="InterPro" id="IPR001846">
    <property type="entry name" value="VWF_type-D"/>
</dbReference>
<feature type="signal peptide" evidence="4">
    <location>
        <begin position="1"/>
        <end position="18"/>
    </location>
</feature>
<dbReference type="Pfam" id="PF08742">
    <property type="entry name" value="C8"/>
    <property type="match status" value="3"/>
</dbReference>
<dbReference type="InterPro" id="IPR025615">
    <property type="entry name" value="TILa_dom"/>
</dbReference>
<evidence type="ECO:0000259" key="5">
    <source>
        <dbReference type="PROSITE" id="PS51233"/>
    </source>
</evidence>
<feature type="domain" description="VWFD" evidence="5">
    <location>
        <begin position="806"/>
        <end position="991"/>
    </location>
</feature>
<evidence type="ECO:0000256" key="3">
    <source>
        <dbReference type="ARBA" id="ARBA00023180"/>
    </source>
</evidence>
<sequence length="1201" mass="131436">MGIRLPTFVLLLSGLCSAGPATFPPKTGTCWAMGDSHYRTFDSHYFNFMGNCTYTIAKNCHIDTDHPAFEVQSKNEDEHADSQVTSAGIVTIKVYAVDIDIIRFEFGLVRVNNQLWTLPITLENGKIQLYQSGFSVVLETDFGVTVQYNWMKYLVVTVPGSFAGKLCGMCGNFNSKQDDDLTTPSGSLARNVVALGMSWRVPDEAGDAYCRDQCNGQCETCKSDIVHRIERDLFCKFVKHVSKGPFKDCGAAIEPNIIYENCLYDLCKGSGMKTYLCDTLQIYTDICQRAGVHVYNWRRISHCPELKCPAHSHYEECGSACPPTCQDPDAHLKCKVSCVEACICDNGYLRSGNKCVPNSQCGCQYNGYYVEPGTSFWADESCTTLLKCSSTGGRIESQVAHCPFGQQCQVANGIIGCYPRNITTCMVSGDFHYQTFDGRHYNFQGTCAYQMVAVCSNDTSLEPFSVIIQKDGGTTNVGAIASLLEVKVYGYTVIISEAYPGSVMVNGELANLPVTLERVFIYKSGWFVVVETDFGLQVSNDWNSIASVTIPNTYERSVCGMCGNFNLNPNDDMQLKNGKPAINAEDLGQSWTLAETPGCVNGCTGPCPGCNVNQKGLYMTNDYCGLILDPTGPFRDCHSEVDPMGFFQDCLDDVCLYQGSSNMHCKTLTAYTDVCQKNGALVYSWRSDQFCDAKCPVNSHYSLCAQDCQATCQSLSEPTGCNDLCKEGCVCDAGFFLSGDQCVSSTQCGCLNKGRYYRNGQVFYSNNCQQECTCNGTVTCEPFSCGPNERCEVNNGIRSCQAAGNGVCSISGDPHYNTFDNSTYDFQGTCTYTAATSCHLDGTSLTPFSVVVENEKWYAMSSDPKVSVAKLVAVEVYGNIIILRRNQIGMIMVNGVLYNIPLSLNDGAVQIYQLGTNDVITTDFGLKVTYDLVYHITVTVPSNYWGKTCGLCGNFNGNKNDDFLLPDGQTVKDVNYFGASWKVSVPGVICEDGCRGDVCPKCDIKKKGMWSANCDIIIDPTGPLSACHQEIDPASYFRDCLFDVCMAEGERDMLCHSVAAYVLDCQHFGVKIGSWRSPNFCPLSCPDNSHYKLCPETCKTSCSGLTEIINCPTTCAEGCACDNNFFFNGTGCVKWEQCSCYAGGHTLKIGDSLVSDNCLEVYKCQQAGVVLSQPMACQGDQSCQVQDGRRGCYPSGNLHAV</sequence>
<evidence type="ECO:0000256" key="4">
    <source>
        <dbReference type="SAM" id="SignalP"/>
    </source>
</evidence>
<keyword evidence="3" id="KW-0325">Glycoprotein</keyword>
<dbReference type="SMART" id="SM00832">
    <property type="entry name" value="C8"/>
    <property type="match status" value="3"/>
</dbReference>
<keyword evidence="7" id="KW-1185">Reference proteome</keyword>
<dbReference type="PANTHER" id="PTHR11339:SF374">
    <property type="entry name" value="ZONADHESIN"/>
    <property type="match status" value="1"/>
</dbReference>
<comment type="caution">
    <text evidence="6">The sequence shown here is derived from an EMBL/GenBank/DDBJ whole genome shotgun (WGS) entry which is preliminary data.</text>
</comment>
<reference evidence="6 7" key="1">
    <citation type="submission" date="2024-06" db="EMBL/GenBank/DDBJ databases">
        <authorList>
            <person name="Pan Q."/>
            <person name="Wen M."/>
            <person name="Jouanno E."/>
            <person name="Zahm M."/>
            <person name="Klopp C."/>
            <person name="Cabau C."/>
            <person name="Louis A."/>
            <person name="Berthelot C."/>
            <person name="Parey E."/>
            <person name="Roest Crollius H."/>
            <person name="Montfort J."/>
            <person name="Robinson-Rechavi M."/>
            <person name="Bouchez O."/>
            <person name="Lampietro C."/>
            <person name="Lopez Roques C."/>
            <person name="Donnadieu C."/>
            <person name="Postlethwait J."/>
            <person name="Bobe J."/>
            <person name="Verreycken H."/>
            <person name="Guiguen Y."/>
        </authorList>
    </citation>
    <scope>NUCLEOTIDE SEQUENCE [LARGE SCALE GENOMIC DNA]</scope>
    <source>
        <strain evidence="6">Up_M1</strain>
        <tissue evidence="6">Testis</tissue>
    </source>
</reference>
<keyword evidence="1" id="KW-0677">Repeat</keyword>
<evidence type="ECO:0000313" key="7">
    <source>
        <dbReference type="Proteomes" id="UP001557470"/>
    </source>
</evidence>
<dbReference type="SUPFAM" id="SSF57567">
    <property type="entry name" value="Serine protease inhibitors"/>
    <property type="match status" value="3"/>
</dbReference>
<gene>
    <name evidence="6" type="ORF">UPYG_G00341890</name>
</gene>
<dbReference type="EMBL" id="JAGEUA010000011">
    <property type="protein sequence ID" value="KAL0962571.1"/>
    <property type="molecule type" value="Genomic_DNA"/>
</dbReference>
<dbReference type="SMART" id="SM00216">
    <property type="entry name" value="VWD"/>
    <property type="match status" value="3"/>
</dbReference>
<feature type="chain" id="PRO_5044811776" description="VWFD domain-containing protein" evidence="4">
    <location>
        <begin position="19"/>
        <end position="1201"/>
    </location>
</feature>
<accession>A0ABD0WDG3</accession>
<dbReference type="Pfam" id="PF12714">
    <property type="entry name" value="TILa"/>
    <property type="match status" value="2"/>
</dbReference>
<protein>
    <recommendedName>
        <fullName evidence="5">VWFD domain-containing protein</fullName>
    </recommendedName>
</protein>
<evidence type="ECO:0000313" key="6">
    <source>
        <dbReference type="EMBL" id="KAL0962571.1"/>
    </source>
</evidence>
<dbReference type="InterPro" id="IPR014853">
    <property type="entry name" value="VWF/SSPO/ZAN-like_Cys-rich_dom"/>
</dbReference>
<dbReference type="Pfam" id="PF00094">
    <property type="entry name" value="VWD"/>
    <property type="match status" value="3"/>
</dbReference>
<name>A0ABD0WDG3_UMBPY</name>
<dbReference type="Gene3D" id="2.10.25.10">
    <property type="entry name" value="Laminin"/>
    <property type="match status" value="3"/>
</dbReference>
<dbReference type="InterPro" id="IPR036084">
    <property type="entry name" value="Ser_inhib-like_sf"/>
</dbReference>